<evidence type="ECO:0000313" key="2">
    <source>
        <dbReference type="Proteomes" id="UP000247702"/>
    </source>
</evidence>
<protein>
    <recommendedName>
        <fullName evidence="3">C2H2-type domain-containing protein</fullName>
    </recommendedName>
</protein>
<comment type="caution">
    <text evidence="1">The sequence shown here is derived from an EMBL/GenBank/DDBJ whole genome shotgun (WGS) entry which is preliminary data.</text>
</comment>
<sequence>MSFKYPFCPRYFSTRSAYAQHKNFCTPPYNESSSSEELEKFEDKVSDHDIEMVYEEVLFDNKSVDSENDQSFQSIMSILGIDEIDQNIEEINQNENVIKDILEDSGSELNEKDFKAKINMNYPNEAYGDLMSLVTKYKLSNVTGNAIIKFFNKHANLDKSPLLKSIEQGRKYMDNMKLPSLMYTKTCHNGERKYSEQNIGIWWENIEKSLPDAKFLSLILYSDVTNIDILGKSQLHPIYLSIVTRDNLADFNLQINDIKTRTHLNMQQYFNQNAEKSVCIENISNFFWKLPDINIYQATVSDRLHYLDLGLFHYQIEYTKKLLEKQCEKSLVDEIDNRLIAIPRFSGLKIFINGIQILARLVF</sequence>
<dbReference type="EMBL" id="BEXD01003735">
    <property type="protein sequence ID" value="GBC01857.1"/>
    <property type="molecule type" value="Genomic_DNA"/>
</dbReference>
<dbReference type="InterPro" id="IPR041078">
    <property type="entry name" value="Plavaka"/>
</dbReference>
<proteinExistence type="predicted"/>
<organism evidence="1 2">
    <name type="scientific">Rhizophagus clarus</name>
    <dbReference type="NCBI Taxonomy" id="94130"/>
    <lineage>
        <taxon>Eukaryota</taxon>
        <taxon>Fungi</taxon>
        <taxon>Fungi incertae sedis</taxon>
        <taxon>Mucoromycota</taxon>
        <taxon>Glomeromycotina</taxon>
        <taxon>Glomeromycetes</taxon>
        <taxon>Glomerales</taxon>
        <taxon>Glomeraceae</taxon>
        <taxon>Rhizophagus</taxon>
    </lineage>
</organism>
<name>A0A2Z6SAR5_9GLOM</name>
<evidence type="ECO:0000313" key="1">
    <source>
        <dbReference type="EMBL" id="GBC01857.1"/>
    </source>
</evidence>
<dbReference type="Pfam" id="PF18759">
    <property type="entry name" value="Plavaka"/>
    <property type="match status" value="1"/>
</dbReference>
<accession>A0A2Z6SAR5</accession>
<gene>
    <name evidence="1" type="ORF">RclHR1_04360002</name>
</gene>
<keyword evidence="2" id="KW-1185">Reference proteome</keyword>
<dbReference type="Proteomes" id="UP000247702">
    <property type="component" value="Unassembled WGS sequence"/>
</dbReference>
<evidence type="ECO:0008006" key="3">
    <source>
        <dbReference type="Google" id="ProtNLM"/>
    </source>
</evidence>
<dbReference type="AlphaFoldDB" id="A0A2Z6SAR5"/>
<reference evidence="1 2" key="1">
    <citation type="submission" date="2017-11" db="EMBL/GenBank/DDBJ databases">
        <title>The genome of Rhizophagus clarus HR1 reveals common genetic basis of auxotrophy among arbuscular mycorrhizal fungi.</title>
        <authorList>
            <person name="Kobayashi Y."/>
        </authorList>
    </citation>
    <scope>NUCLEOTIDE SEQUENCE [LARGE SCALE GENOMIC DNA]</scope>
    <source>
        <strain evidence="1 2">HR1</strain>
    </source>
</reference>